<accession>A0A518CTE8</accession>
<evidence type="ECO:0000313" key="2">
    <source>
        <dbReference type="Proteomes" id="UP000317178"/>
    </source>
</evidence>
<dbReference type="EMBL" id="CP036281">
    <property type="protein sequence ID" value="QDU82454.1"/>
    <property type="molecule type" value="Genomic_DNA"/>
</dbReference>
<keyword evidence="2" id="KW-1185">Reference proteome</keyword>
<sequence length="94" mass="10811">MHKTIFHFVDRVEHVESTMVMCHNNNPRSLFVCDFREQLHHLSTSLTVKSCRWFIGKNDAGSISNCSSDGDALLLTAYRKETQPNAKHSNLRHL</sequence>
<dbReference type="AlphaFoldDB" id="A0A518CTE8"/>
<dbReference type="AntiFam" id="ANF00095">
    <property type="entry name" value="Shadow ORF (opposite ABC transporters)"/>
</dbReference>
<dbReference type="Proteomes" id="UP000317178">
    <property type="component" value="Chromosome"/>
</dbReference>
<dbReference type="KEGG" id="plon:Pla110_42110"/>
<gene>
    <name evidence="1" type="ORF">Pla110_42110</name>
</gene>
<protein>
    <submittedName>
        <fullName evidence="1">Uncharacterized protein</fullName>
    </submittedName>
</protein>
<reference evidence="1 2" key="1">
    <citation type="submission" date="2019-02" db="EMBL/GenBank/DDBJ databases">
        <title>Deep-cultivation of Planctomycetes and their phenomic and genomic characterization uncovers novel biology.</title>
        <authorList>
            <person name="Wiegand S."/>
            <person name="Jogler M."/>
            <person name="Boedeker C."/>
            <person name="Pinto D."/>
            <person name="Vollmers J."/>
            <person name="Rivas-Marin E."/>
            <person name="Kohn T."/>
            <person name="Peeters S.H."/>
            <person name="Heuer A."/>
            <person name="Rast P."/>
            <person name="Oberbeckmann S."/>
            <person name="Bunk B."/>
            <person name="Jeske O."/>
            <person name="Meyerdierks A."/>
            <person name="Storesund J.E."/>
            <person name="Kallscheuer N."/>
            <person name="Luecker S."/>
            <person name="Lage O.M."/>
            <person name="Pohl T."/>
            <person name="Merkel B.J."/>
            <person name="Hornburger P."/>
            <person name="Mueller R.-W."/>
            <person name="Bruemmer F."/>
            <person name="Labrenz M."/>
            <person name="Spormann A.M."/>
            <person name="Op den Camp H."/>
            <person name="Overmann J."/>
            <person name="Amann R."/>
            <person name="Jetten M.S.M."/>
            <person name="Mascher T."/>
            <person name="Medema M.H."/>
            <person name="Devos D.P."/>
            <person name="Kaster A.-K."/>
            <person name="Ovreas L."/>
            <person name="Rohde M."/>
            <person name="Galperin M.Y."/>
            <person name="Jogler C."/>
        </authorList>
    </citation>
    <scope>NUCLEOTIDE SEQUENCE [LARGE SCALE GENOMIC DNA]</scope>
    <source>
        <strain evidence="1 2">Pla110</strain>
    </source>
</reference>
<proteinExistence type="predicted"/>
<organism evidence="1 2">
    <name type="scientific">Polystyrenella longa</name>
    <dbReference type="NCBI Taxonomy" id="2528007"/>
    <lineage>
        <taxon>Bacteria</taxon>
        <taxon>Pseudomonadati</taxon>
        <taxon>Planctomycetota</taxon>
        <taxon>Planctomycetia</taxon>
        <taxon>Planctomycetales</taxon>
        <taxon>Planctomycetaceae</taxon>
        <taxon>Polystyrenella</taxon>
    </lineage>
</organism>
<name>A0A518CTE8_9PLAN</name>
<evidence type="ECO:0000313" key="1">
    <source>
        <dbReference type="EMBL" id="QDU82454.1"/>
    </source>
</evidence>